<feature type="chain" id="PRO_5012917221" evidence="1">
    <location>
        <begin position="21"/>
        <end position="261"/>
    </location>
</feature>
<dbReference type="OrthoDB" id="5319509at2"/>
<dbReference type="Pfam" id="PF01856">
    <property type="entry name" value="HP_OMP"/>
    <property type="match status" value="1"/>
</dbReference>
<dbReference type="KEGG" id="cavi:CAV_0991"/>
<keyword evidence="3" id="KW-1185">Reference proteome</keyword>
<dbReference type="PRINTS" id="PR01776">
    <property type="entry name" value="HPOMPFAMILY"/>
</dbReference>
<accession>A0A222MXQ6</accession>
<dbReference type="RefSeq" id="WP_094325400.1">
    <property type="nucleotide sequence ID" value="NZ_CP022347.1"/>
</dbReference>
<evidence type="ECO:0000256" key="1">
    <source>
        <dbReference type="SAM" id="SignalP"/>
    </source>
</evidence>
<sequence length="261" mass="28666">MKKILFLALTLLFSCSLLKAEEDGYYLSLEFGGGDARFKQSIDATATVFNNPVPIKGDITANNNMNNLTLKFGDKVFFGPDSRFGFRKYLYLGYGYNSMQNISYNGDLSLVTIIPGNDESIFTGTKHTYYNSVIEYGFGIDALINILQSGNSSAGIYGGVAIGGETWIANGKEFKPSAGPGESYSNFQTILNVGARMLIKKHHGLEIGAKFYMLSSDIYKGHGYSPLMNQATGGLATVDLHDTVTTMKRPYIVHVTYSYNF</sequence>
<reference evidence="2 3" key="1">
    <citation type="submission" date="2017-07" db="EMBL/GenBank/DDBJ databases">
        <title>Analysis of two Campylobacter avium genomes and identification of a novel hippuricase gene.</title>
        <authorList>
            <person name="Miller W.G."/>
            <person name="Chapman M.H."/>
            <person name="Yee E."/>
            <person name="Revez J."/>
            <person name="Bono J.L."/>
            <person name="Rossi M."/>
        </authorList>
    </citation>
    <scope>NUCLEOTIDE SEQUENCE [LARGE SCALE GENOMIC DNA]</scope>
    <source>
        <strain evidence="2 3">LMG 24591</strain>
    </source>
</reference>
<evidence type="ECO:0000313" key="3">
    <source>
        <dbReference type="Proteomes" id="UP000201169"/>
    </source>
</evidence>
<dbReference type="PROSITE" id="PS51257">
    <property type="entry name" value="PROKAR_LIPOPROTEIN"/>
    <property type="match status" value="1"/>
</dbReference>
<protein>
    <submittedName>
        <fullName evidence="2">Putative outer membrane protein</fullName>
    </submittedName>
</protein>
<organism evidence="2 3">
    <name type="scientific">Campylobacter avium LMG 24591</name>
    <dbReference type="NCBI Taxonomy" id="522484"/>
    <lineage>
        <taxon>Bacteria</taxon>
        <taxon>Pseudomonadati</taxon>
        <taxon>Campylobacterota</taxon>
        <taxon>Epsilonproteobacteria</taxon>
        <taxon>Campylobacterales</taxon>
        <taxon>Campylobacteraceae</taxon>
        <taxon>Campylobacter</taxon>
    </lineage>
</organism>
<name>A0A222MXQ6_9BACT</name>
<gene>
    <name evidence="2" type="ORF">CAV_0991</name>
</gene>
<dbReference type="Proteomes" id="UP000201169">
    <property type="component" value="Chromosome"/>
</dbReference>
<proteinExistence type="predicted"/>
<evidence type="ECO:0000313" key="2">
    <source>
        <dbReference type="EMBL" id="ASQ30649.1"/>
    </source>
</evidence>
<dbReference type="AlphaFoldDB" id="A0A222MXQ6"/>
<dbReference type="InterPro" id="IPR002718">
    <property type="entry name" value="OMP_Helicobacter"/>
</dbReference>
<keyword evidence="1" id="KW-0732">Signal</keyword>
<dbReference type="EMBL" id="CP022347">
    <property type="protein sequence ID" value="ASQ30649.1"/>
    <property type="molecule type" value="Genomic_DNA"/>
</dbReference>
<feature type="signal peptide" evidence="1">
    <location>
        <begin position="1"/>
        <end position="20"/>
    </location>
</feature>